<protein>
    <recommendedName>
        <fullName evidence="3">Lipoprotein</fullName>
    </recommendedName>
</protein>
<comment type="caution">
    <text evidence="1">The sequence shown here is derived from an EMBL/GenBank/DDBJ whole genome shotgun (WGS) entry which is preliminary data.</text>
</comment>
<sequence length="57" mass="6255">MGIKTRRFALVMALFAIAGLYGSACWRVELLRNQPSSAAHCQHEHCVPQSATLSAVR</sequence>
<name>A0ABU8RA81_9PSED</name>
<gene>
    <name evidence="1" type="ORF">V7V80_19080</name>
</gene>
<accession>A0ABU8RA81</accession>
<reference evidence="1 2" key="1">
    <citation type="submission" date="2024-02" db="EMBL/GenBank/DDBJ databases">
        <title>Identification of pathogenicity and growth-promoting functions of Pseudomonas putida variants.</title>
        <authorList>
            <person name="Sun J."/>
        </authorList>
    </citation>
    <scope>NUCLEOTIDE SEQUENCE [LARGE SCALE GENOMIC DNA]</scope>
    <source>
        <strain evidence="1 2">A04</strain>
    </source>
</reference>
<evidence type="ECO:0000313" key="1">
    <source>
        <dbReference type="EMBL" id="MEJ5906788.1"/>
    </source>
</evidence>
<dbReference type="EMBL" id="JBBHLD010000019">
    <property type="protein sequence ID" value="MEJ5906788.1"/>
    <property type="molecule type" value="Genomic_DNA"/>
</dbReference>
<organism evidence="1 2">
    <name type="scientific">Pseudomonas kermanshahensis</name>
    <dbReference type="NCBI Taxonomy" id="2745482"/>
    <lineage>
        <taxon>Bacteria</taxon>
        <taxon>Pseudomonadati</taxon>
        <taxon>Pseudomonadota</taxon>
        <taxon>Gammaproteobacteria</taxon>
        <taxon>Pseudomonadales</taxon>
        <taxon>Pseudomonadaceae</taxon>
        <taxon>Pseudomonas</taxon>
    </lineage>
</organism>
<keyword evidence="2" id="KW-1185">Reference proteome</keyword>
<dbReference type="Proteomes" id="UP001377692">
    <property type="component" value="Unassembled WGS sequence"/>
</dbReference>
<evidence type="ECO:0000313" key="2">
    <source>
        <dbReference type="Proteomes" id="UP001377692"/>
    </source>
</evidence>
<dbReference type="RefSeq" id="WP_172960383.1">
    <property type="nucleotide sequence ID" value="NZ_CP099575.1"/>
</dbReference>
<evidence type="ECO:0008006" key="3">
    <source>
        <dbReference type="Google" id="ProtNLM"/>
    </source>
</evidence>
<proteinExistence type="predicted"/>